<dbReference type="EMBL" id="VGIY01000108">
    <property type="protein sequence ID" value="MBM3317335.1"/>
    <property type="molecule type" value="Genomic_DNA"/>
</dbReference>
<protein>
    <submittedName>
        <fullName evidence="2">DUF4388 domain-containing protein</fullName>
    </submittedName>
</protein>
<dbReference type="InterPro" id="IPR025497">
    <property type="entry name" value="PatA-like_N"/>
</dbReference>
<proteinExistence type="predicted"/>
<comment type="caution">
    <text evidence="2">The sequence shown here is derived from an EMBL/GenBank/DDBJ whole genome shotgun (WGS) entry which is preliminary data.</text>
</comment>
<reference evidence="2" key="1">
    <citation type="submission" date="2019-03" db="EMBL/GenBank/DDBJ databases">
        <title>Lake Tanganyika Metagenome-Assembled Genomes (MAGs).</title>
        <authorList>
            <person name="Tran P."/>
        </authorList>
    </citation>
    <scope>NUCLEOTIDE SEQUENCE</scope>
    <source>
        <strain evidence="2">M_DeepCast_400m_m2_100</strain>
    </source>
</reference>
<organism evidence="2 3">
    <name type="scientific">Eiseniibacteriota bacterium</name>
    <dbReference type="NCBI Taxonomy" id="2212470"/>
    <lineage>
        <taxon>Bacteria</taxon>
        <taxon>Candidatus Eiseniibacteriota</taxon>
    </lineage>
</organism>
<feature type="domain" description="PatA-like N-terminal" evidence="1">
    <location>
        <begin position="15"/>
        <end position="182"/>
    </location>
</feature>
<evidence type="ECO:0000313" key="3">
    <source>
        <dbReference type="Proteomes" id="UP000748308"/>
    </source>
</evidence>
<accession>A0A937X8V9</accession>
<evidence type="ECO:0000259" key="1">
    <source>
        <dbReference type="Pfam" id="PF14332"/>
    </source>
</evidence>
<dbReference type="AlphaFoldDB" id="A0A937X8V9"/>
<name>A0A937X8V9_UNCEI</name>
<sequence>MSAAGSGTRGDPLLAGSLAEFPLWDVLQWLDTWSGEGVLWLAAPDAEPGGWIHWRDGILVDLDHLRPQEGRGLAPLPGRLGGLLVELGELDEGPLRAALGLQARHAAPGLPPRLGDILGRCGLAGGAGLERALRELAWRRLLAWLTWREGTFVLRPGPPAMAGLPVGEGGAALLLRAAQACDTAGTTGSRIGFA</sequence>
<gene>
    <name evidence="2" type="ORF">FJY75_05740</name>
</gene>
<dbReference type="Proteomes" id="UP000748308">
    <property type="component" value="Unassembled WGS sequence"/>
</dbReference>
<evidence type="ECO:0000313" key="2">
    <source>
        <dbReference type="EMBL" id="MBM3317335.1"/>
    </source>
</evidence>
<dbReference type="Pfam" id="PF14332">
    <property type="entry name" value="DUF4388"/>
    <property type="match status" value="1"/>
</dbReference>